<reference evidence="1 2" key="1">
    <citation type="journal article" date="2009" name="Nat. Genet.">
        <title>The genome of the cucumber, Cucumis sativus L.</title>
        <authorList>
            <person name="Huang S."/>
            <person name="Li R."/>
            <person name="Zhang Z."/>
            <person name="Li L."/>
            <person name="Gu X."/>
            <person name="Fan W."/>
            <person name="Lucas W.J."/>
            <person name="Wang X."/>
            <person name="Xie B."/>
            <person name="Ni P."/>
            <person name="Ren Y."/>
            <person name="Zhu H."/>
            <person name="Li J."/>
            <person name="Lin K."/>
            <person name="Jin W."/>
            <person name="Fei Z."/>
            <person name="Li G."/>
            <person name="Staub J."/>
            <person name="Kilian A."/>
            <person name="van der Vossen E.A."/>
            <person name="Wu Y."/>
            <person name="Guo J."/>
            <person name="He J."/>
            <person name="Jia Z."/>
            <person name="Ren Y."/>
            <person name="Tian G."/>
            <person name="Lu Y."/>
            <person name="Ruan J."/>
            <person name="Qian W."/>
            <person name="Wang M."/>
            <person name="Huang Q."/>
            <person name="Li B."/>
            <person name="Xuan Z."/>
            <person name="Cao J."/>
            <person name="Asan"/>
            <person name="Wu Z."/>
            <person name="Zhang J."/>
            <person name="Cai Q."/>
            <person name="Bai Y."/>
            <person name="Zhao B."/>
            <person name="Han Y."/>
            <person name="Li Y."/>
            <person name="Li X."/>
            <person name="Wang S."/>
            <person name="Shi Q."/>
            <person name="Liu S."/>
            <person name="Cho W.K."/>
            <person name="Kim J.Y."/>
            <person name="Xu Y."/>
            <person name="Heller-Uszynska K."/>
            <person name="Miao H."/>
            <person name="Cheng Z."/>
            <person name="Zhang S."/>
            <person name="Wu J."/>
            <person name="Yang Y."/>
            <person name="Kang H."/>
            <person name="Li M."/>
            <person name="Liang H."/>
            <person name="Ren X."/>
            <person name="Shi Z."/>
            <person name="Wen M."/>
            <person name="Jian M."/>
            <person name="Yang H."/>
            <person name="Zhang G."/>
            <person name="Yang Z."/>
            <person name="Chen R."/>
            <person name="Liu S."/>
            <person name="Li J."/>
            <person name="Ma L."/>
            <person name="Liu H."/>
            <person name="Zhou Y."/>
            <person name="Zhao J."/>
            <person name="Fang X."/>
            <person name="Li G."/>
            <person name="Fang L."/>
            <person name="Li Y."/>
            <person name="Liu D."/>
            <person name="Zheng H."/>
            <person name="Zhang Y."/>
            <person name="Qin N."/>
            <person name="Li Z."/>
            <person name="Yang G."/>
            <person name="Yang S."/>
            <person name="Bolund L."/>
            <person name="Kristiansen K."/>
            <person name="Zheng H."/>
            <person name="Li S."/>
            <person name="Zhang X."/>
            <person name="Yang H."/>
            <person name="Wang J."/>
            <person name="Sun R."/>
            <person name="Zhang B."/>
            <person name="Jiang S."/>
            <person name="Wang J."/>
            <person name="Du Y."/>
            <person name="Li S."/>
        </authorList>
    </citation>
    <scope>NUCLEOTIDE SEQUENCE [LARGE SCALE GENOMIC DNA]</scope>
    <source>
        <strain evidence="2">cv. 9930</strain>
    </source>
</reference>
<organism evidence="1 2">
    <name type="scientific">Cucumis sativus</name>
    <name type="common">Cucumber</name>
    <dbReference type="NCBI Taxonomy" id="3659"/>
    <lineage>
        <taxon>Eukaryota</taxon>
        <taxon>Viridiplantae</taxon>
        <taxon>Streptophyta</taxon>
        <taxon>Embryophyta</taxon>
        <taxon>Tracheophyta</taxon>
        <taxon>Spermatophyta</taxon>
        <taxon>Magnoliopsida</taxon>
        <taxon>eudicotyledons</taxon>
        <taxon>Gunneridae</taxon>
        <taxon>Pentapetalae</taxon>
        <taxon>rosids</taxon>
        <taxon>fabids</taxon>
        <taxon>Cucurbitales</taxon>
        <taxon>Cucurbitaceae</taxon>
        <taxon>Benincaseae</taxon>
        <taxon>Cucumis</taxon>
    </lineage>
</organism>
<dbReference type="Gramene" id="KGN62595">
    <property type="protein sequence ID" value="KGN62595"/>
    <property type="gene ID" value="Csa_2G361600"/>
</dbReference>
<dbReference type="eggNOG" id="ENOG502QPKZ">
    <property type="taxonomic scope" value="Eukaryota"/>
</dbReference>
<dbReference type="EMBL" id="CM002923">
    <property type="protein sequence ID" value="KGN62595.1"/>
    <property type="molecule type" value="Genomic_DNA"/>
</dbReference>
<evidence type="ECO:0000313" key="2">
    <source>
        <dbReference type="Proteomes" id="UP000029981"/>
    </source>
</evidence>
<dbReference type="AlphaFoldDB" id="A0A0A0LL17"/>
<keyword evidence="2" id="KW-1185">Reference proteome</keyword>
<protein>
    <submittedName>
        <fullName evidence="1">Uncharacterized protein</fullName>
    </submittedName>
</protein>
<reference evidence="1 2" key="3">
    <citation type="journal article" date="2010" name="BMC Genomics">
        <title>Transcriptome sequencing and comparative analysis of cucumber flowers with different sex types.</title>
        <authorList>
            <person name="Guo S."/>
            <person name="Zheng Y."/>
            <person name="Joung J.G."/>
            <person name="Liu S."/>
            <person name="Zhang Z."/>
            <person name="Crasta O.R."/>
            <person name="Sobral B.W."/>
            <person name="Xu Y."/>
            <person name="Huang S."/>
            <person name="Fei Z."/>
        </authorList>
    </citation>
    <scope>NUCLEOTIDE SEQUENCE [LARGE SCALE GENOMIC DNA]</scope>
    <source>
        <strain evidence="2">cv. 9930</strain>
    </source>
</reference>
<proteinExistence type="predicted"/>
<accession>A0A0A0LL17</accession>
<evidence type="ECO:0000313" key="1">
    <source>
        <dbReference type="EMBL" id="KGN62595.1"/>
    </source>
</evidence>
<reference evidence="1 2" key="2">
    <citation type="journal article" date="2009" name="PLoS ONE">
        <title>An integrated genetic and cytogenetic map of the cucumber genome.</title>
        <authorList>
            <person name="Ren Y."/>
            <person name="Zhang Z."/>
            <person name="Liu J."/>
            <person name="Staub J.E."/>
            <person name="Han Y."/>
            <person name="Cheng Z."/>
            <person name="Li X."/>
            <person name="Lu J."/>
            <person name="Miao H."/>
            <person name="Kang H."/>
            <person name="Xie B."/>
            <person name="Gu X."/>
            <person name="Wang X."/>
            <person name="Du Y."/>
            <person name="Jin W."/>
            <person name="Huang S."/>
        </authorList>
    </citation>
    <scope>NUCLEOTIDE SEQUENCE [LARGE SCALE GENOMIC DNA]</scope>
    <source>
        <strain evidence="2">cv. 9930</strain>
    </source>
</reference>
<sequence length="86" mass="9111">MGFPGLQGFVTRGPIQLTTGLTPCHEPRYGSASEFQLGNEGPAIHTKGFLAGSISCDVGLLDLLEAGWFLEETISTEILSQNVCQG</sequence>
<reference evidence="1 2" key="4">
    <citation type="journal article" date="2011" name="BMC Genomics">
        <title>RNA-Seq improves annotation of protein-coding genes in the cucumber genome.</title>
        <authorList>
            <person name="Li Z."/>
            <person name="Zhang Z."/>
            <person name="Yan P."/>
            <person name="Huang S."/>
            <person name="Fei Z."/>
            <person name="Lin K."/>
        </authorList>
    </citation>
    <scope>NUCLEOTIDE SEQUENCE [LARGE SCALE GENOMIC DNA]</scope>
    <source>
        <strain evidence="2">cv. 9930</strain>
    </source>
</reference>
<gene>
    <name evidence="1" type="ORF">Csa_2G361600</name>
</gene>
<name>A0A0A0LL17_CUCSA</name>
<dbReference type="Proteomes" id="UP000029981">
    <property type="component" value="Chromosome 2"/>
</dbReference>